<organism evidence="1 2">
    <name type="scientific">Orbilia blumenaviensis</name>
    <dbReference type="NCBI Taxonomy" id="1796055"/>
    <lineage>
        <taxon>Eukaryota</taxon>
        <taxon>Fungi</taxon>
        <taxon>Dikarya</taxon>
        <taxon>Ascomycota</taxon>
        <taxon>Pezizomycotina</taxon>
        <taxon>Orbiliomycetes</taxon>
        <taxon>Orbiliales</taxon>
        <taxon>Orbiliaceae</taxon>
        <taxon>Orbilia</taxon>
    </lineage>
</organism>
<keyword evidence="2" id="KW-1185">Reference proteome</keyword>
<reference evidence="1 2" key="1">
    <citation type="submission" date="2019-10" db="EMBL/GenBank/DDBJ databases">
        <authorList>
            <person name="Palmer J.M."/>
        </authorList>
    </citation>
    <scope>NUCLEOTIDE SEQUENCE [LARGE SCALE GENOMIC DNA]</scope>
    <source>
        <strain evidence="1 2">TWF730</strain>
    </source>
</reference>
<evidence type="ECO:0000313" key="2">
    <source>
        <dbReference type="Proteomes" id="UP001373714"/>
    </source>
</evidence>
<evidence type="ECO:0000313" key="1">
    <source>
        <dbReference type="EMBL" id="KAK6360986.1"/>
    </source>
</evidence>
<name>A0AAV9VIJ1_9PEZI</name>
<dbReference type="AlphaFoldDB" id="A0AAV9VIJ1"/>
<dbReference type="Proteomes" id="UP001373714">
    <property type="component" value="Unassembled WGS sequence"/>
</dbReference>
<accession>A0AAV9VIJ1</accession>
<protein>
    <submittedName>
        <fullName evidence="1">Uncharacterized protein</fullName>
    </submittedName>
</protein>
<gene>
    <name evidence="1" type="ORF">TWF730_007101</name>
</gene>
<proteinExistence type="predicted"/>
<comment type="caution">
    <text evidence="1">The sequence shown here is derived from an EMBL/GenBank/DDBJ whole genome shotgun (WGS) entry which is preliminary data.</text>
</comment>
<dbReference type="EMBL" id="JAVHNS010000003">
    <property type="protein sequence ID" value="KAK6360986.1"/>
    <property type="molecule type" value="Genomic_DNA"/>
</dbReference>
<sequence>MKNFEMQKSRYSELGVYRLVTDKVDILCEVGYMGALDALYPMWQPSPTYLGLRDLLSERLVNLGGYNFANPADGDLFTGPELCFSVAEFLETGTRSALGFIHNVHDRYFTFTEDMIVVIPTTMPHVTLDIRCARASHYEFPGARADDEYVFLQGSSVPLNWRVFTRILCRCLGGSRIGKRIIVPGDDGCWPDSFRESHGIALGRSHIESYNYRNELLARA</sequence>